<reference evidence="3 4" key="1">
    <citation type="submission" date="2017-11" db="EMBL/GenBank/DDBJ databases">
        <title>Comparative genomic analysis of Holospora spp., intranuclear symbionts of paramecia.</title>
        <authorList>
            <person name="Garushyants S.K."/>
            <person name="Beliavskaya A."/>
            <person name="Malko D.B."/>
            <person name="Logacheva M.D."/>
            <person name="Rautian M.S."/>
            <person name="Gelfand M.S."/>
        </authorList>
    </citation>
    <scope>NUCLEOTIDE SEQUENCE [LARGE SCALE GENOMIC DNA]</scope>
    <source>
        <strain evidence="4">02AZ16</strain>
    </source>
</reference>
<dbReference type="RefSeq" id="WP_104206625.1">
    <property type="nucleotide sequence ID" value="NZ_PHHC01000079.1"/>
</dbReference>
<comment type="caution">
    <text evidence="3">The sequence shown here is derived from an EMBL/GenBank/DDBJ whole genome shotgun (WGS) entry which is preliminary data.</text>
</comment>
<keyword evidence="4" id="KW-1185">Reference proteome</keyword>
<evidence type="ECO:0000313" key="3">
    <source>
        <dbReference type="EMBL" id="PPE04006.1"/>
    </source>
</evidence>
<feature type="region of interest" description="Disordered" evidence="2">
    <location>
        <begin position="91"/>
        <end position="119"/>
    </location>
</feature>
<dbReference type="AlphaFoldDB" id="A0A2S5R9K3"/>
<dbReference type="Proteomes" id="UP000239425">
    <property type="component" value="Unassembled WGS sequence"/>
</dbReference>
<evidence type="ECO:0000256" key="1">
    <source>
        <dbReference type="SAM" id="Coils"/>
    </source>
</evidence>
<organism evidence="3 4">
    <name type="scientific">Holospora curviuscula</name>
    <dbReference type="NCBI Taxonomy" id="1082868"/>
    <lineage>
        <taxon>Bacteria</taxon>
        <taxon>Pseudomonadati</taxon>
        <taxon>Pseudomonadota</taxon>
        <taxon>Alphaproteobacteria</taxon>
        <taxon>Holosporales</taxon>
        <taxon>Holosporaceae</taxon>
        <taxon>Holospora</taxon>
    </lineage>
</organism>
<accession>A0A2S5R9K3</accession>
<dbReference type="EMBL" id="PHHC01000079">
    <property type="protein sequence ID" value="PPE04006.1"/>
    <property type="molecule type" value="Genomic_DNA"/>
</dbReference>
<keyword evidence="1" id="KW-0175">Coiled coil</keyword>
<evidence type="ECO:0000256" key="2">
    <source>
        <dbReference type="SAM" id="MobiDB-lite"/>
    </source>
</evidence>
<name>A0A2S5R9K3_9PROT</name>
<protein>
    <submittedName>
        <fullName evidence="3">Uncharacterized protein</fullName>
    </submittedName>
</protein>
<feature type="coiled-coil region" evidence="1">
    <location>
        <begin position="6"/>
        <end position="48"/>
    </location>
</feature>
<feature type="compositionally biased region" description="Basic and acidic residues" evidence="2">
    <location>
        <begin position="92"/>
        <end position="105"/>
    </location>
</feature>
<gene>
    <name evidence="3" type="ORF">HCUR_00541</name>
</gene>
<sequence length="119" mass="14401">MNVLVLKDQLRDLEQFLDQRSAQEDRQHKQETESMNQLLEIKNKLETKCEEWSMIRAITLVKLQLDAKFDRTKKNVEYSLQRKNWWQPFAEQVEKRKPPSRKQKDLIQSSKIDTKKDKL</sequence>
<evidence type="ECO:0000313" key="4">
    <source>
        <dbReference type="Proteomes" id="UP000239425"/>
    </source>
</evidence>
<proteinExistence type="predicted"/>